<dbReference type="HOGENOM" id="CLU_169197_0_0_1"/>
<name>B4MQA4_DROWI</name>
<dbReference type="InParanoid" id="B4MQA4"/>
<accession>B4MQA4</accession>
<dbReference type="PhylomeDB" id="B4MQA4"/>
<sequence length="110" mass="13471">MADKQDGDQKPIPTVLKHIVRRRETSPDMPFSFQVNHLPCDMDSFLRTKLIRYFPNHCIWIYNNKYTHEGFYRVYKIYQLEAFFFGQYYERLKRYEIDPHAFDYSSEVKS</sequence>
<protein>
    <submittedName>
        <fullName evidence="1">GK19394</fullName>
    </submittedName>
</protein>
<dbReference type="STRING" id="7260.B4MQA4"/>
<organism evidence="2">
    <name type="scientific">Drosophila willistoni</name>
    <name type="common">Fruit fly</name>
    <dbReference type="NCBI Taxonomy" id="7260"/>
    <lineage>
        <taxon>Eukaryota</taxon>
        <taxon>Metazoa</taxon>
        <taxon>Ecdysozoa</taxon>
        <taxon>Arthropoda</taxon>
        <taxon>Hexapoda</taxon>
        <taxon>Insecta</taxon>
        <taxon>Pterygota</taxon>
        <taxon>Neoptera</taxon>
        <taxon>Endopterygota</taxon>
        <taxon>Diptera</taxon>
        <taxon>Brachycera</taxon>
        <taxon>Muscomorpha</taxon>
        <taxon>Ephydroidea</taxon>
        <taxon>Drosophilidae</taxon>
        <taxon>Drosophila</taxon>
        <taxon>Sophophora</taxon>
    </lineage>
</organism>
<evidence type="ECO:0000313" key="1">
    <source>
        <dbReference type="EMBL" id="EDW74293.1"/>
    </source>
</evidence>
<dbReference type="EMBL" id="CH963849">
    <property type="protein sequence ID" value="EDW74293.1"/>
    <property type="molecule type" value="Genomic_DNA"/>
</dbReference>
<gene>
    <name evidence="1" type="primary">Dwil\GK19394</name>
    <name evidence="1" type="ORF">Dwil_GK19394</name>
</gene>
<evidence type="ECO:0000313" key="2">
    <source>
        <dbReference type="Proteomes" id="UP000007798"/>
    </source>
</evidence>
<keyword evidence="2" id="KW-1185">Reference proteome</keyword>
<dbReference type="OMA" id="DTSHLPC"/>
<reference evidence="1 2" key="1">
    <citation type="journal article" date="2007" name="Nature">
        <title>Evolution of genes and genomes on the Drosophila phylogeny.</title>
        <authorList>
            <consortium name="Drosophila 12 Genomes Consortium"/>
            <person name="Clark A.G."/>
            <person name="Eisen M.B."/>
            <person name="Smith D.R."/>
            <person name="Bergman C.M."/>
            <person name="Oliver B."/>
            <person name="Markow T.A."/>
            <person name="Kaufman T.C."/>
            <person name="Kellis M."/>
            <person name="Gelbart W."/>
            <person name="Iyer V.N."/>
            <person name="Pollard D.A."/>
            <person name="Sackton T.B."/>
            <person name="Larracuente A.M."/>
            <person name="Singh N.D."/>
            <person name="Abad J.P."/>
            <person name="Abt D.N."/>
            <person name="Adryan B."/>
            <person name="Aguade M."/>
            <person name="Akashi H."/>
            <person name="Anderson W.W."/>
            <person name="Aquadro C.F."/>
            <person name="Ardell D.H."/>
            <person name="Arguello R."/>
            <person name="Artieri C.G."/>
            <person name="Barbash D.A."/>
            <person name="Barker D."/>
            <person name="Barsanti P."/>
            <person name="Batterham P."/>
            <person name="Batzoglou S."/>
            <person name="Begun D."/>
            <person name="Bhutkar A."/>
            <person name="Blanco E."/>
            <person name="Bosak S.A."/>
            <person name="Bradley R.K."/>
            <person name="Brand A.D."/>
            <person name="Brent M.R."/>
            <person name="Brooks A.N."/>
            <person name="Brown R.H."/>
            <person name="Butlin R.K."/>
            <person name="Caggese C."/>
            <person name="Calvi B.R."/>
            <person name="Bernardo de Carvalho A."/>
            <person name="Caspi A."/>
            <person name="Castrezana S."/>
            <person name="Celniker S.E."/>
            <person name="Chang J.L."/>
            <person name="Chapple C."/>
            <person name="Chatterji S."/>
            <person name="Chinwalla A."/>
            <person name="Civetta A."/>
            <person name="Clifton S.W."/>
            <person name="Comeron J.M."/>
            <person name="Costello J.C."/>
            <person name="Coyne J.A."/>
            <person name="Daub J."/>
            <person name="David R.G."/>
            <person name="Delcher A.L."/>
            <person name="Delehaunty K."/>
            <person name="Do C.B."/>
            <person name="Ebling H."/>
            <person name="Edwards K."/>
            <person name="Eickbush T."/>
            <person name="Evans J.D."/>
            <person name="Filipski A."/>
            <person name="Findeiss S."/>
            <person name="Freyhult E."/>
            <person name="Fulton L."/>
            <person name="Fulton R."/>
            <person name="Garcia A.C."/>
            <person name="Gardiner A."/>
            <person name="Garfield D.A."/>
            <person name="Garvin B.E."/>
            <person name="Gibson G."/>
            <person name="Gilbert D."/>
            <person name="Gnerre S."/>
            <person name="Godfrey J."/>
            <person name="Good R."/>
            <person name="Gotea V."/>
            <person name="Gravely B."/>
            <person name="Greenberg A.J."/>
            <person name="Griffiths-Jones S."/>
            <person name="Gross S."/>
            <person name="Guigo R."/>
            <person name="Gustafson E.A."/>
            <person name="Haerty W."/>
            <person name="Hahn M.W."/>
            <person name="Halligan D.L."/>
            <person name="Halpern A.L."/>
            <person name="Halter G.M."/>
            <person name="Han M.V."/>
            <person name="Heger A."/>
            <person name="Hillier L."/>
            <person name="Hinrichs A.S."/>
            <person name="Holmes I."/>
            <person name="Hoskins R.A."/>
            <person name="Hubisz M.J."/>
            <person name="Hultmark D."/>
            <person name="Huntley M.A."/>
            <person name="Jaffe D.B."/>
            <person name="Jagadeeshan S."/>
            <person name="Jeck W.R."/>
            <person name="Johnson J."/>
            <person name="Jones C.D."/>
            <person name="Jordan W.C."/>
            <person name="Karpen G.H."/>
            <person name="Kataoka E."/>
            <person name="Keightley P.D."/>
            <person name="Kheradpour P."/>
            <person name="Kirkness E.F."/>
            <person name="Koerich L.B."/>
            <person name="Kristiansen K."/>
            <person name="Kudrna D."/>
            <person name="Kulathinal R.J."/>
            <person name="Kumar S."/>
            <person name="Kwok R."/>
            <person name="Lander E."/>
            <person name="Langley C.H."/>
            <person name="Lapoint R."/>
            <person name="Lazzaro B.P."/>
            <person name="Lee S.J."/>
            <person name="Levesque L."/>
            <person name="Li R."/>
            <person name="Lin C.F."/>
            <person name="Lin M.F."/>
            <person name="Lindblad-Toh K."/>
            <person name="Llopart A."/>
            <person name="Long M."/>
            <person name="Low L."/>
            <person name="Lozovsky E."/>
            <person name="Lu J."/>
            <person name="Luo M."/>
            <person name="Machado C.A."/>
            <person name="Makalowski W."/>
            <person name="Marzo M."/>
            <person name="Matsuda M."/>
            <person name="Matzkin L."/>
            <person name="McAllister B."/>
            <person name="McBride C.S."/>
            <person name="McKernan B."/>
            <person name="McKernan K."/>
            <person name="Mendez-Lago M."/>
            <person name="Minx P."/>
            <person name="Mollenhauer M.U."/>
            <person name="Montooth K."/>
            <person name="Mount S.M."/>
            <person name="Mu X."/>
            <person name="Myers E."/>
            <person name="Negre B."/>
            <person name="Newfeld S."/>
            <person name="Nielsen R."/>
            <person name="Noor M.A."/>
            <person name="O'Grady P."/>
            <person name="Pachter L."/>
            <person name="Papaceit M."/>
            <person name="Parisi M.J."/>
            <person name="Parisi M."/>
            <person name="Parts L."/>
            <person name="Pedersen J.S."/>
            <person name="Pesole G."/>
            <person name="Phillippy A.M."/>
            <person name="Ponting C.P."/>
            <person name="Pop M."/>
            <person name="Porcelli D."/>
            <person name="Powell J.R."/>
            <person name="Prohaska S."/>
            <person name="Pruitt K."/>
            <person name="Puig M."/>
            <person name="Quesneville H."/>
            <person name="Ram K.R."/>
            <person name="Rand D."/>
            <person name="Rasmussen M.D."/>
            <person name="Reed L.K."/>
            <person name="Reenan R."/>
            <person name="Reily A."/>
            <person name="Remington K.A."/>
            <person name="Rieger T.T."/>
            <person name="Ritchie M.G."/>
            <person name="Robin C."/>
            <person name="Rogers Y.H."/>
            <person name="Rohde C."/>
            <person name="Rozas J."/>
            <person name="Rubenfield M.J."/>
            <person name="Ruiz A."/>
            <person name="Russo S."/>
            <person name="Salzberg S.L."/>
            <person name="Sanchez-Gracia A."/>
            <person name="Saranga D.J."/>
            <person name="Sato H."/>
            <person name="Schaeffer S.W."/>
            <person name="Schatz M.C."/>
            <person name="Schlenke T."/>
            <person name="Schwartz R."/>
            <person name="Segarra C."/>
            <person name="Singh R.S."/>
            <person name="Sirot L."/>
            <person name="Sirota M."/>
            <person name="Sisneros N.B."/>
            <person name="Smith C.D."/>
            <person name="Smith T.F."/>
            <person name="Spieth J."/>
            <person name="Stage D.E."/>
            <person name="Stark A."/>
            <person name="Stephan W."/>
            <person name="Strausberg R.L."/>
            <person name="Strempel S."/>
            <person name="Sturgill D."/>
            <person name="Sutton G."/>
            <person name="Sutton G.G."/>
            <person name="Tao W."/>
            <person name="Teichmann S."/>
            <person name="Tobari Y.N."/>
            <person name="Tomimura Y."/>
            <person name="Tsolas J.M."/>
            <person name="Valente V.L."/>
            <person name="Venter E."/>
            <person name="Venter J.C."/>
            <person name="Vicario S."/>
            <person name="Vieira F.G."/>
            <person name="Vilella A.J."/>
            <person name="Villasante A."/>
            <person name="Walenz B."/>
            <person name="Wang J."/>
            <person name="Wasserman M."/>
            <person name="Watts T."/>
            <person name="Wilson D."/>
            <person name="Wilson R.K."/>
            <person name="Wing R.A."/>
            <person name="Wolfner M.F."/>
            <person name="Wong A."/>
            <person name="Wong G.K."/>
            <person name="Wu C.I."/>
            <person name="Wu G."/>
            <person name="Yamamoto D."/>
            <person name="Yang H.P."/>
            <person name="Yang S.P."/>
            <person name="Yorke J.A."/>
            <person name="Yoshida K."/>
            <person name="Zdobnov E."/>
            <person name="Zhang P."/>
            <person name="Zhang Y."/>
            <person name="Zimin A.V."/>
            <person name="Baldwin J."/>
            <person name="Abdouelleil A."/>
            <person name="Abdulkadir J."/>
            <person name="Abebe A."/>
            <person name="Abera B."/>
            <person name="Abreu J."/>
            <person name="Acer S.C."/>
            <person name="Aftuck L."/>
            <person name="Alexander A."/>
            <person name="An P."/>
            <person name="Anderson E."/>
            <person name="Anderson S."/>
            <person name="Arachi H."/>
            <person name="Azer M."/>
            <person name="Bachantsang P."/>
            <person name="Barry A."/>
            <person name="Bayul T."/>
            <person name="Berlin A."/>
            <person name="Bessette D."/>
            <person name="Bloom T."/>
            <person name="Blye J."/>
            <person name="Boguslavskiy L."/>
            <person name="Bonnet C."/>
            <person name="Boukhgalter B."/>
            <person name="Bourzgui I."/>
            <person name="Brown A."/>
            <person name="Cahill P."/>
            <person name="Channer S."/>
            <person name="Cheshatsang Y."/>
            <person name="Chuda L."/>
            <person name="Citroen M."/>
            <person name="Collymore A."/>
            <person name="Cooke P."/>
            <person name="Costello M."/>
            <person name="D'Aco K."/>
            <person name="Daza R."/>
            <person name="De Haan G."/>
            <person name="DeGray S."/>
            <person name="DeMaso C."/>
            <person name="Dhargay N."/>
            <person name="Dooley K."/>
            <person name="Dooley E."/>
            <person name="Doricent M."/>
            <person name="Dorje P."/>
            <person name="Dorjee K."/>
            <person name="Dupes A."/>
            <person name="Elong R."/>
            <person name="Falk J."/>
            <person name="Farina A."/>
            <person name="Faro S."/>
            <person name="Ferguson D."/>
            <person name="Fisher S."/>
            <person name="Foley C.D."/>
            <person name="Franke A."/>
            <person name="Friedrich D."/>
            <person name="Gadbois L."/>
            <person name="Gearin G."/>
            <person name="Gearin C.R."/>
            <person name="Giannoukos G."/>
            <person name="Goode T."/>
            <person name="Graham J."/>
            <person name="Grandbois E."/>
            <person name="Grewal S."/>
            <person name="Gyaltsen K."/>
            <person name="Hafez N."/>
            <person name="Hagos B."/>
            <person name="Hall J."/>
            <person name="Henson C."/>
            <person name="Hollinger A."/>
            <person name="Honan T."/>
            <person name="Huard M.D."/>
            <person name="Hughes L."/>
            <person name="Hurhula B."/>
            <person name="Husby M.E."/>
            <person name="Kamat A."/>
            <person name="Kanga B."/>
            <person name="Kashin S."/>
            <person name="Khazanovich D."/>
            <person name="Kisner P."/>
            <person name="Lance K."/>
            <person name="Lara M."/>
            <person name="Lee W."/>
            <person name="Lennon N."/>
            <person name="Letendre F."/>
            <person name="LeVine R."/>
            <person name="Lipovsky A."/>
            <person name="Liu X."/>
            <person name="Liu J."/>
            <person name="Liu S."/>
            <person name="Lokyitsang T."/>
            <person name="Lokyitsang Y."/>
            <person name="Lubonja R."/>
            <person name="Lui A."/>
            <person name="MacDonald P."/>
            <person name="Magnisalis V."/>
            <person name="Maru K."/>
            <person name="Matthews C."/>
            <person name="McCusker W."/>
            <person name="McDonough S."/>
            <person name="Mehta T."/>
            <person name="Meldrim J."/>
            <person name="Meneus L."/>
            <person name="Mihai O."/>
            <person name="Mihalev A."/>
            <person name="Mihova T."/>
            <person name="Mittelman R."/>
            <person name="Mlenga V."/>
            <person name="Montmayeur A."/>
            <person name="Mulrain L."/>
            <person name="Navidi A."/>
            <person name="Naylor J."/>
            <person name="Negash T."/>
            <person name="Nguyen T."/>
            <person name="Nguyen N."/>
            <person name="Nicol R."/>
            <person name="Norbu C."/>
            <person name="Norbu N."/>
            <person name="Novod N."/>
            <person name="O'Neill B."/>
            <person name="Osman S."/>
            <person name="Markiewicz E."/>
            <person name="Oyono O.L."/>
            <person name="Patti C."/>
            <person name="Phunkhang P."/>
            <person name="Pierre F."/>
            <person name="Priest M."/>
            <person name="Raghuraman S."/>
            <person name="Rege F."/>
            <person name="Reyes R."/>
            <person name="Rise C."/>
            <person name="Rogov P."/>
            <person name="Ross K."/>
            <person name="Ryan E."/>
            <person name="Settipalli S."/>
            <person name="Shea T."/>
            <person name="Sherpa N."/>
            <person name="Shi L."/>
            <person name="Shih D."/>
            <person name="Sparrow T."/>
            <person name="Spaulding J."/>
            <person name="Stalker J."/>
            <person name="Stange-Thomann N."/>
            <person name="Stavropoulos S."/>
            <person name="Stone C."/>
            <person name="Strader C."/>
            <person name="Tesfaye S."/>
            <person name="Thomson T."/>
            <person name="Thoulutsang Y."/>
            <person name="Thoulutsang D."/>
            <person name="Topham K."/>
            <person name="Topping I."/>
            <person name="Tsamla T."/>
            <person name="Vassiliev H."/>
            <person name="Vo A."/>
            <person name="Wangchuk T."/>
            <person name="Wangdi T."/>
            <person name="Weiand M."/>
            <person name="Wilkinson J."/>
            <person name="Wilson A."/>
            <person name="Yadav S."/>
            <person name="Young G."/>
            <person name="Yu Q."/>
            <person name="Zembek L."/>
            <person name="Zhong D."/>
            <person name="Zimmer A."/>
            <person name="Zwirko Z."/>
            <person name="Jaffe D.B."/>
            <person name="Alvarez P."/>
            <person name="Brockman W."/>
            <person name="Butler J."/>
            <person name="Chin C."/>
            <person name="Gnerre S."/>
            <person name="Grabherr M."/>
            <person name="Kleber M."/>
            <person name="Mauceli E."/>
            <person name="MacCallum I."/>
        </authorList>
    </citation>
    <scope>NUCLEOTIDE SEQUENCE [LARGE SCALE GENOMIC DNA]</scope>
    <source>
        <strain evidence="2">Tucson 14030-0811.24</strain>
    </source>
</reference>
<dbReference type="OrthoDB" id="7850108at2759"/>
<dbReference type="Pfam" id="PF15989">
    <property type="entry name" value="DUF4768"/>
    <property type="match status" value="1"/>
</dbReference>
<dbReference type="AlphaFoldDB" id="B4MQA4"/>
<dbReference type="eggNOG" id="KOG2499">
    <property type="taxonomic scope" value="Eukaryota"/>
</dbReference>
<proteinExistence type="predicted"/>
<dbReference type="Proteomes" id="UP000007798">
    <property type="component" value="Unassembled WGS sequence"/>
</dbReference>
<dbReference type="InterPro" id="IPR031931">
    <property type="entry name" value="DUF4768"/>
</dbReference>